<dbReference type="OrthoDB" id="9771433at2"/>
<reference evidence="4" key="1">
    <citation type="submission" date="2017-12" db="EMBL/GenBank/DDBJ databases">
        <title>Sequencing the genomes of 1000 Actinobacteria strains.</title>
        <authorList>
            <person name="Klenk H.-P."/>
        </authorList>
    </citation>
    <scope>NUCLEOTIDE SEQUENCE [LARGE SCALE GENOMIC DNA]</scope>
    <source>
        <strain evidence="4">DSM 44228</strain>
    </source>
</reference>
<protein>
    <recommendedName>
        <fullName evidence="2">phosphoenolpyruvate mutase</fullName>
        <ecNumber evidence="2">5.4.2.9</ecNumber>
    </recommendedName>
</protein>
<evidence type="ECO:0000313" key="4">
    <source>
        <dbReference type="EMBL" id="PKW16299.1"/>
    </source>
</evidence>
<dbReference type="CDD" id="cd00377">
    <property type="entry name" value="ICL_PEPM"/>
    <property type="match status" value="1"/>
</dbReference>
<evidence type="ECO:0000313" key="5">
    <source>
        <dbReference type="Proteomes" id="UP000233786"/>
    </source>
</evidence>
<dbReference type="SUPFAM" id="SSF51621">
    <property type="entry name" value="Phosphoenolpyruvate/pyruvate domain"/>
    <property type="match status" value="1"/>
</dbReference>
<proteinExistence type="inferred from homology"/>
<dbReference type="EC" id="5.4.2.9" evidence="2"/>
<dbReference type="PANTHER" id="PTHR42905">
    <property type="entry name" value="PHOSPHOENOLPYRUVATE CARBOXYLASE"/>
    <property type="match status" value="1"/>
</dbReference>
<dbReference type="Gene3D" id="3.20.20.60">
    <property type="entry name" value="Phosphoenolpyruvate-binding domains"/>
    <property type="match status" value="1"/>
</dbReference>
<evidence type="ECO:0000256" key="2">
    <source>
        <dbReference type="ARBA" id="ARBA00024063"/>
    </source>
</evidence>
<name>A0A2N3Y057_SACSN</name>
<keyword evidence="1" id="KW-0413">Isomerase</keyword>
<dbReference type="InterPro" id="IPR040442">
    <property type="entry name" value="Pyrv_kinase-like_dom_sf"/>
</dbReference>
<gene>
    <name evidence="4" type="ORF">A8926_4117</name>
</gene>
<dbReference type="InterPro" id="IPR015813">
    <property type="entry name" value="Pyrv/PenolPyrv_kinase-like_dom"/>
</dbReference>
<dbReference type="EMBL" id="PJNB01000001">
    <property type="protein sequence ID" value="PKW16299.1"/>
    <property type="molecule type" value="Genomic_DNA"/>
</dbReference>
<dbReference type="Proteomes" id="UP000233786">
    <property type="component" value="Unassembled WGS sequence"/>
</dbReference>
<dbReference type="InterPro" id="IPR039556">
    <property type="entry name" value="ICL/PEPM"/>
</dbReference>
<evidence type="ECO:0000256" key="3">
    <source>
        <dbReference type="ARBA" id="ARBA00038455"/>
    </source>
</evidence>
<evidence type="ECO:0000256" key="1">
    <source>
        <dbReference type="ARBA" id="ARBA00023235"/>
    </source>
</evidence>
<dbReference type="STRING" id="994479.GCA_000194155_05417"/>
<keyword evidence="5" id="KW-1185">Reference proteome</keyword>
<accession>A0A2N3Y057</accession>
<dbReference type="Pfam" id="PF13714">
    <property type="entry name" value="PEP_mutase"/>
    <property type="match status" value="1"/>
</dbReference>
<comment type="similarity">
    <text evidence="3">Belongs to the isocitrate lyase/PEP mutase superfamily. PEP mutase family.</text>
</comment>
<comment type="caution">
    <text evidence="4">The sequence shown here is derived from an EMBL/GenBank/DDBJ whole genome shotgun (WGS) entry which is preliminary data.</text>
</comment>
<dbReference type="NCBIfam" id="TIGR02320">
    <property type="entry name" value="PEP_mutase"/>
    <property type="match status" value="1"/>
</dbReference>
<dbReference type="PANTHER" id="PTHR42905:SF7">
    <property type="entry name" value="PHOSPHOENOLPYRUVATE PHOSPHOMUTASE"/>
    <property type="match status" value="1"/>
</dbReference>
<organism evidence="4 5">
    <name type="scientific">Saccharopolyspora spinosa</name>
    <dbReference type="NCBI Taxonomy" id="60894"/>
    <lineage>
        <taxon>Bacteria</taxon>
        <taxon>Bacillati</taxon>
        <taxon>Actinomycetota</taxon>
        <taxon>Actinomycetes</taxon>
        <taxon>Pseudonocardiales</taxon>
        <taxon>Pseudonocardiaceae</taxon>
        <taxon>Saccharopolyspora</taxon>
    </lineage>
</organism>
<dbReference type="InterPro" id="IPR012698">
    <property type="entry name" value="PEnolPyrv_PMutase_core"/>
</dbReference>
<sequence length="307" mass="33372">MRNTSRQPGGPVGKAAQMRRMLDSPEMVFLMEAHDGLSARIAQSEGFDALWASGFSISTSLGLRDSDEASWSQLLSVVEYMVAGTSVPIVVDGDTGYGNFNTARRFLVSAERQGAAGVCFEDKVFPKMNSFVGDSHRLADIDEFAAKIAACSEARNDEDFCIIARTEALIAGRGVDEALKRAEAYRKAGATAIFVHSRRQVADEIEQFAAAWADRAPLVIAPTTYASTSADTFRELGISAVIWANHSMRAAVTAMRDVCRSIKASESVLSAEAKIASLKEIFEFMDYAEIEETERRLLLRGTSAADD</sequence>
<dbReference type="GO" id="GO:0050188">
    <property type="term" value="F:phosphoenolpyruvate mutase activity"/>
    <property type="evidence" value="ECO:0007669"/>
    <property type="project" value="UniProtKB-EC"/>
</dbReference>
<dbReference type="AlphaFoldDB" id="A0A2N3Y057"/>